<dbReference type="OrthoDB" id="1928904at2759"/>
<feature type="non-terminal residue" evidence="2">
    <location>
        <position position="1"/>
    </location>
</feature>
<dbReference type="EMBL" id="CACSLK010016728">
    <property type="protein sequence ID" value="CAA0817888.1"/>
    <property type="molecule type" value="Genomic_DNA"/>
</dbReference>
<dbReference type="PANTHER" id="PTHR31052:SF2">
    <property type="entry name" value="COBRA-LIKE PROTEIN 10"/>
    <property type="match status" value="1"/>
</dbReference>
<organism evidence="2 3">
    <name type="scientific">Striga hermonthica</name>
    <name type="common">Purple witchweed</name>
    <name type="synonym">Buchnera hermonthica</name>
    <dbReference type="NCBI Taxonomy" id="68872"/>
    <lineage>
        <taxon>Eukaryota</taxon>
        <taxon>Viridiplantae</taxon>
        <taxon>Streptophyta</taxon>
        <taxon>Embryophyta</taxon>
        <taxon>Tracheophyta</taxon>
        <taxon>Spermatophyta</taxon>
        <taxon>Magnoliopsida</taxon>
        <taxon>eudicotyledons</taxon>
        <taxon>Gunneridae</taxon>
        <taxon>Pentapetalae</taxon>
        <taxon>asterids</taxon>
        <taxon>lamiids</taxon>
        <taxon>Lamiales</taxon>
        <taxon>Orobanchaceae</taxon>
        <taxon>Buchnereae</taxon>
        <taxon>Striga</taxon>
    </lineage>
</organism>
<dbReference type="Proteomes" id="UP001153555">
    <property type="component" value="Unassembled WGS sequence"/>
</dbReference>
<sequence>MQGGPHYIGGAAYKFDWVQIGCTSLAALDKLAEREGMKGPIRYYYINEEDIAVQIKTNEELNLVEKDKLSTQSQRELTIYFDDGDPQDCESHDSSSESQGGINLKDSDINQKEANETQNVNEAQDVESDGSVDEDYNFLSDSSENEEDDNLFDANVELEADNESCEGGSIEADNDAIEEMANWVSMEFGEDESVENAGIAEETQSPHDDVLKDTTENEVNEGGEHQNVESDGSEDEDYKFTSDSSEGEHDDHDYGAPTDIPEAPPKEVDRCNGIFVSYVFQGREKEYPLVKNVSAQAWSFQGMVTVLNAGSEELKSWQVFVGFQHHELLVSAEGAVVVNGDGFPVRVGKNGTILAGYPQADLKTAIDTAADYTQMQVQVNLKGTMFGVGAKATPMPRALRLVNEGYKCPAADRK</sequence>
<comment type="caution">
    <text evidence="2">The sequence shown here is derived from an EMBL/GenBank/DDBJ whole genome shotgun (WGS) entry which is preliminary data.</text>
</comment>
<accession>A0A9N7R9P7</accession>
<evidence type="ECO:0000256" key="1">
    <source>
        <dbReference type="SAM" id="MobiDB-lite"/>
    </source>
</evidence>
<feature type="region of interest" description="Disordered" evidence="1">
    <location>
        <begin position="217"/>
        <end position="267"/>
    </location>
</feature>
<evidence type="ECO:0000313" key="3">
    <source>
        <dbReference type="Proteomes" id="UP001153555"/>
    </source>
</evidence>
<feature type="compositionally biased region" description="Basic and acidic residues" evidence="1">
    <location>
        <begin position="105"/>
        <end position="115"/>
    </location>
</feature>
<keyword evidence="3" id="KW-1185">Reference proteome</keyword>
<gene>
    <name evidence="2" type="ORF">SHERM_17270</name>
</gene>
<evidence type="ECO:0000313" key="2">
    <source>
        <dbReference type="EMBL" id="CAA0817888.1"/>
    </source>
</evidence>
<feature type="compositionally biased region" description="Acidic residues" evidence="1">
    <location>
        <begin position="124"/>
        <end position="136"/>
    </location>
</feature>
<dbReference type="PANTHER" id="PTHR31052">
    <property type="entry name" value="COBRA-LIKE PROTEIN 7"/>
    <property type="match status" value="1"/>
</dbReference>
<proteinExistence type="predicted"/>
<name>A0A9N7R9P7_STRHE</name>
<protein>
    <submittedName>
        <fullName evidence="2">COBRA-like protein 10</fullName>
    </submittedName>
</protein>
<reference evidence="2" key="1">
    <citation type="submission" date="2019-12" db="EMBL/GenBank/DDBJ databases">
        <authorList>
            <person name="Scholes J."/>
        </authorList>
    </citation>
    <scope>NUCLEOTIDE SEQUENCE</scope>
</reference>
<dbReference type="AlphaFoldDB" id="A0A9N7R9P7"/>
<feature type="region of interest" description="Disordered" evidence="1">
    <location>
        <begin position="82"/>
        <end position="149"/>
    </location>
</feature>